<evidence type="ECO:0000313" key="2">
    <source>
        <dbReference type="EMBL" id="SDP70862.1"/>
    </source>
</evidence>
<proteinExistence type="predicted"/>
<reference evidence="3" key="1">
    <citation type="submission" date="2016-10" db="EMBL/GenBank/DDBJ databases">
        <authorList>
            <person name="Varghese N."/>
            <person name="Submissions S."/>
        </authorList>
    </citation>
    <scope>NUCLEOTIDE SEQUENCE [LARGE SCALE GENOMIC DNA]</scope>
    <source>
        <strain evidence="3">IBRC-M 10655</strain>
    </source>
</reference>
<dbReference type="STRING" id="504798.SAMN05421871_107271"/>
<name>A0A1H0UX83_9PSEU</name>
<accession>A0A1H0UX83</accession>
<gene>
    <name evidence="2" type="ORF">SAMN05192558_112133</name>
</gene>
<sequence>MSVRTWRSAAALAIVALFFASGTVIAAERPGRGSLTSYLVAHLGCLSVSPPEGYTDPGGWRRVIALSPAADHIVLVLVSRSSDLRLCSSRPGESSRGYCPASGSDMVDKRFLGCLSTMSEPGMVVVAGGVAPEVGALVLLLPDGTTLDAEVAGGAFVVAGPAAVDDHPDSLRVRVSDHDGAPLYEGPLFRPPGVR</sequence>
<evidence type="ECO:0000256" key="1">
    <source>
        <dbReference type="SAM" id="SignalP"/>
    </source>
</evidence>
<feature type="chain" id="PRO_5011524177" description="Secreted protein" evidence="1">
    <location>
        <begin position="27"/>
        <end position="195"/>
    </location>
</feature>
<organism evidence="2 3">
    <name type="scientific">Actinokineospora alba</name>
    <dbReference type="NCBI Taxonomy" id="504798"/>
    <lineage>
        <taxon>Bacteria</taxon>
        <taxon>Bacillati</taxon>
        <taxon>Actinomycetota</taxon>
        <taxon>Actinomycetes</taxon>
        <taxon>Pseudonocardiales</taxon>
        <taxon>Pseudonocardiaceae</taxon>
        <taxon>Actinokineospora</taxon>
    </lineage>
</organism>
<protein>
    <recommendedName>
        <fullName evidence="4">Secreted protein</fullName>
    </recommendedName>
</protein>
<dbReference type="EMBL" id="FNJB01000012">
    <property type="protein sequence ID" value="SDP70862.1"/>
    <property type="molecule type" value="Genomic_DNA"/>
</dbReference>
<dbReference type="RefSeq" id="WP_091574935.1">
    <property type="nucleotide sequence ID" value="NZ_FNDV01000007.1"/>
</dbReference>
<evidence type="ECO:0008006" key="4">
    <source>
        <dbReference type="Google" id="ProtNLM"/>
    </source>
</evidence>
<keyword evidence="3" id="KW-1185">Reference proteome</keyword>
<evidence type="ECO:0000313" key="3">
    <source>
        <dbReference type="Proteomes" id="UP000199651"/>
    </source>
</evidence>
<keyword evidence="1" id="KW-0732">Signal</keyword>
<dbReference type="Proteomes" id="UP000199651">
    <property type="component" value="Unassembled WGS sequence"/>
</dbReference>
<feature type="signal peptide" evidence="1">
    <location>
        <begin position="1"/>
        <end position="26"/>
    </location>
</feature>
<dbReference type="AlphaFoldDB" id="A0A1H0UX83"/>